<evidence type="ECO:0000313" key="3">
    <source>
        <dbReference type="Proteomes" id="UP000007797"/>
    </source>
</evidence>
<accession>F4Q8M6</accession>
<dbReference type="AlphaFoldDB" id="F4Q8M6"/>
<feature type="signal peptide" evidence="1">
    <location>
        <begin position="1"/>
        <end position="19"/>
    </location>
</feature>
<gene>
    <name evidence="2" type="primary">pspB</name>
    <name evidence="2" type="ORF">DFA_09868</name>
</gene>
<sequence length="403" mass="44891">MKLIIFILISALTIGLVYGDSNLLIFDDYLANDFQDYSWGHYDRWSNNPIYRGSNSIKFSCINFNGLYFSRRTHLDKSKYEGFSFWVNPGNNYLSPGITLQLSNENEVGGPTLKLISKNQPWTSATGMSSLQPNSWVKAFVPFPNDGNTYSGLRIMSDTSQGSDVFFDYFQVEVVGSNNHPKEYPPSPYKPPPGAYGTQVLQPGAIYQAVDTQADPSLGGVLGGHSFWTSLAVPALNDQTQWSFNNDARLFVMSSGDLLLTGTFSGGGCWKWQANIEFAPWIGAQPYAKQELAPYAYVPEGPIDPATWRFYFLRPEESYWKGIGCNRNSMIQMTGLEYNMPAMVGYGANGKNGNLGLSVWMTYKAVNGMSVHPSNESPPIDINIDLIPLSSWDGQKHVKKEKK</sequence>
<feature type="chain" id="PRO_5003320043" evidence="1">
    <location>
        <begin position="20"/>
        <end position="403"/>
    </location>
</feature>
<reference evidence="3" key="1">
    <citation type="journal article" date="2011" name="Genome Res.">
        <title>Phylogeny-wide analysis of social amoeba genomes highlights ancient origins for complex intercellular communication.</title>
        <authorList>
            <person name="Heidel A.J."/>
            <person name="Lawal H.M."/>
            <person name="Felder M."/>
            <person name="Schilde C."/>
            <person name="Helps N.R."/>
            <person name="Tunggal B."/>
            <person name="Rivero F."/>
            <person name="John U."/>
            <person name="Schleicher M."/>
            <person name="Eichinger L."/>
            <person name="Platzer M."/>
            <person name="Noegel A.A."/>
            <person name="Schaap P."/>
            <person name="Gloeckner G."/>
        </authorList>
    </citation>
    <scope>NUCLEOTIDE SEQUENCE [LARGE SCALE GENOMIC DNA]</scope>
    <source>
        <strain evidence="3">SH3</strain>
    </source>
</reference>
<evidence type="ECO:0000256" key="1">
    <source>
        <dbReference type="SAM" id="SignalP"/>
    </source>
</evidence>
<organism evidence="2 3">
    <name type="scientific">Cavenderia fasciculata</name>
    <name type="common">Slime mold</name>
    <name type="synonym">Dictyostelium fasciculatum</name>
    <dbReference type="NCBI Taxonomy" id="261658"/>
    <lineage>
        <taxon>Eukaryota</taxon>
        <taxon>Amoebozoa</taxon>
        <taxon>Evosea</taxon>
        <taxon>Eumycetozoa</taxon>
        <taxon>Dictyostelia</taxon>
        <taxon>Acytosteliales</taxon>
        <taxon>Cavenderiaceae</taxon>
        <taxon>Cavenderia</taxon>
    </lineage>
</organism>
<keyword evidence="3" id="KW-1185">Reference proteome</keyword>
<dbReference type="KEGG" id="dfa:DFA_09868"/>
<dbReference type="GeneID" id="14867209"/>
<keyword evidence="1" id="KW-0732">Signal</keyword>
<dbReference type="EMBL" id="GL883026">
    <property type="protein sequence ID" value="EGG15045.1"/>
    <property type="molecule type" value="Genomic_DNA"/>
</dbReference>
<dbReference type="OrthoDB" id="19879at2759"/>
<dbReference type="RefSeq" id="XP_004351765.1">
    <property type="nucleotide sequence ID" value="XM_004351713.1"/>
</dbReference>
<dbReference type="OMA" id="SVWMTYK"/>
<evidence type="ECO:0000313" key="2">
    <source>
        <dbReference type="EMBL" id="EGG15045.1"/>
    </source>
</evidence>
<protein>
    <submittedName>
        <fullName evidence="2">Uncharacterized protein</fullName>
    </submittedName>
</protein>
<proteinExistence type="predicted"/>
<name>F4Q8M6_CACFS</name>
<dbReference type="Proteomes" id="UP000007797">
    <property type="component" value="Unassembled WGS sequence"/>
</dbReference>